<keyword evidence="3" id="KW-0479">Metal-binding</keyword>
<feature type="domain" description="Sulfatase N-terminal" evidence="7">
    <location>
        <begin position="1"/>
        <end position="263"/>
    </location>
</feature>
<evidence type="ECO:0000256" key="4">
    <source>
        <dbReference type="ARBA" id="ARBA00022801"/>
    </source>
</evidence>
<comment type="cofactor">
    <cofactor evidence="1">
        <name>Ca(2+)</name>
        <dbReference type="ChEBI" id="CHEBI:29108"/>
    </cofactor>
</comment>
<dbReference type="InterPro" id="IPR017850">
    <property type="entry name" value="Alkaline_phosphatase_core_sf"/>
</dbReference>
<evidence type="ECO:0000256" key="6">
    <source>
        <dbReference type="ARBA" id="ARBA00023180"/>
    </source>
</evidence>
<dbReference type="Gene3D" id="3.30.1120.10">
    <property type="match status" value="1"/>
</dbReference>
<dbReference type="Pfam" id="PF00884">
    <property type="entry name" value="Sulfatase"/>
    <property type="match status" value="1"/>
</dbReference>
<dbReference type="Gene3D" id="3.40.720.10">
    <property type="entry name" value="Alkaline Phosphatase, subunit A"/>
    <property type="match status" value="1"/>
</dbReference>
<dbReference type="SUPFAM" id="SSF53649">
    <property type="entry name" value="Alkaline phosphatase-like"/>
    <property type="match status" value="1"/>
</dbReference>
<dbReference type="InterPro" id="IPR000917">
    <property type="entry name" value="Sulfatase_N"/>
</dbReference>
<sequence length="453" mass="52674">MTGRYPMRYGLQRGVIRPDEPEGIPLREILLPQGFRECGYSTLMSGKWHLGYYTKAHRPQNRGFDRFYGFYVGSQDFYFHRTGFKSDGASFWSEEGYSTGEEIIRHDAWGHYSTTLLVDDAIKQLRNRNPGNPLFHYLSIQDPHAPEQRPLRLEQSIKHFALRGERKIFVTKVKSMDLEIGRYLDVLKRIYIPDYNNTIVIFSSDNGGPRKLGASNWPLRGGKGCIFDGAFRSRALIHIPGMKHKNYPHMFHAVDWMPTLMEMLSCKLPKDHLPLDGVSHMKTILGMTDRAPREEMLLDIDPEEVLQKTASDARDFSYLKKSGFDSRMRAALRYKEWKIITGPPCSGTKCGVQSENRNYYKAEEYVSKSRSVRLYNITADPRESYDLSDKYPEVTKALLLKLSVYHEEQSLFMDRMRDKKALPETSEHTWFPWRESEVNDEAHQDYLIRVLAD</sequence>
<dbReference type="OrthoDB" id="103349at2759"/>
<dbReference type="PANTHER" id="PTHR10342:SF274">
    <property type="entry name" value="ARYLSULFATASE B"/>
    <property type="match status" value="1"/>
</dbReference>
<comment type="similarity">
    <text evidence="2">Belongs to the sulfatase family.</text>
</comment>
<dbReference type="InParanoid" id="E4XDZ2"/>
<dbReference type="GO" id="GO:0046872">
    <property type="term" value="F:metal ion binding"/>
    <property type="evidence" value="ECO:0007669"/>
    <property type="project" value="UniProtKB-KW"/>
</dbReference>
<dbReference type="Proteomes" id="UP000001307">
    <property type="component" value="Unassembled WGS sequence"/>
</dbReference>
<protein>
    <recommendedName>
        <fullName evidence="7">Sulfatase N-terminal domain-containing protein</fullName>
    </recommendedName>
</protein>
<dbReference type="AlphaFoldDB" id="E4XDZ2"/>
<dbReference type="InterPro" id="IPR024607">
    <property type="entry name" value="Sulfatase_CS"/>
</dbReference>
<name>E4XDZ2_OIKDI</name>
<dbReference type="InterPro" id="IPR047115">
    <property type="entry name" value="ARSB"/>
</dbReference>
<dbReference type="PANTHER" id="PTHR10342">
    <property type="entry name" value="ARYLSULFATASE"/>
    <property type="match status" value="1"/>
</dbReference>
<accession>E4XDZ2</accession>
<keyword evidence="4" id="KW-0378">Hydrolase</keyword>
<dbReference type="GO" id="GO:0008484">
    <property type="term" value="F:sulfuric ester hydrolase activity"/>
    <property type="evidence" value="ECO:0007669"/>
    <property type="project" value="InterPro"/>
</dbReference>
<evidence type="ECO:0000259" key="7">
    <source>
        <dbReference type="Pfam" id="PF00884"/>
    </source>
</evidence>
<evidence type="ECO:0000313" key="9">
    <source>
        <dbReference type="Proteomes" id="UP000001307"/>
    </source>
</evidence>
<dbReference type="EMBL" id="FN653040">
    <property type="protein sequence ID" value="CBY19381.1"/>
    <property type="molecule type" value="Genomic_DNA"/>
</dbReference>
<evidence type="ECO:0000256" key="2">
    <source>
        <dbReference type="ARBA" id="ARBA00008779"/>
    </source>
</evidence>
<keyword evidence="6" id="KW-0325">Glycoprotein</keyword>
<dbReference type="PROSITE" id="PS00149">
    <property type="entry name" value="SULFATASE_2"/>
    <property type="match status" value="1"/>
</dbReference>
<evidence type="ECO:0000256" key="3">
    <source>
        <dbReference type="ARBA" id="ARBA00022723"/>
    </source>
</evidence>
<proteinExistence type="inferred from homology"/>
<evidence type="ECO:0000256" key="1">
    <source>
        <dbReference type="ARBA" id="ARBA00001913"/>
    </source>
</evidence>
<gene>
    <name evidence="8" type="ORF">GSOID_T00008391001</name>
</gene>
<evidence type="ECO:0000313" key="8">
    <source>
        <dbReference type="EMBL" id="CBY19381.1"/>
    </source>
</evidence>
<keyword evidence="9" id="KW-1185">Reference proteome</keyword>
<evidence type="ECO:0000256" key="5">
    <source>
        <dbReference type="ARBA" id="ARBA00022837"/>
    </source>
</evidence>
<keyword evidence="5" id="KW-0106">Calcium</keyword>
<organism evidence="8">
    <name type="scientific">Oikopleura dioica</name>
    <name type="common">Tunicate</name>
    <dbReference type="NCBI Taxonomy" id="34765"/>
    <lineage>
        <taxon>Eukaryota</taxon>
        <taxon>Metazoa</taxon>
        <taxon>Chordata</taxon>
        <taxon>Tunicata</taxon>
        <taxon>Appendicularia</taxon>
        <taxon>Copelata</taxon>
        <taxon>Oikopleuridae</taxon>
        <taxon>Oikopleura</taxon>
    </lineage>
</organism>
<reference evidence="8" key="1">
    <citation type="journal article" date="2010" name="Science">
        <title>Plasticity of animal genome architecture unmasked by rapid evolution of a pelagic tunicate.</title>
        <authorList>
            <person name="Denoeud F."/>
            <person name="Henriet S."/>
            <person name="Mungpakdee S."/>
            <person name="Aury J.M."/>
            <person name="Da Silva C."/>
            <person name="Brinkmann H."/>
            <person name="Mikhaleva J."/>
            <person name="Olsen L.C."/>
            <person name="Jubin C."/>
            <person name="Canestro C."/>
            <person name="Bouquet J.M."/>
            <person name="Danks G."/>
            <person name="Poulain J."/>
            <person name="Campsteijn C."/>
            <person name="Adamski M."/>
            <person name="Cross I."/>
            <person name="Yadetie F."/>
            <person name="Muffato M."/>
            <person name="Louis A."/>
            <person name="Butcher S."/>
            <person name="Tsagkogeorga G."/>
            <person name="Konrad A."/>
            <person name="Singh S."/>
            <person name="Jensen M.F."/>
            <person name="Cong E.H."/>
            <person name="Eikeseth-Otteraa H."/>
            <person name="Noel B."/>
            <person name="Anthouard V."/>
            <person name="Porcel B.M."/>
            <person name="Kachouri-Lafond R."/>
            <person name="Nishino A."/>
            <person name="Ugolini M."/>
            <person name="Chourrout P."/>
            <person name="Nishida H."/>
            <person name="Aasland R."/>
            <person name="Huzurbazar S."/>
            <person name="Westhof E."/>
            <person name="Delsuc F."/>
            <person name="Lehrach H."/>
            <person name="Reinhardt R."/>
            <person name="Weissenbach J."/>
            <person name="Roy S.W."/>
            <person name="Artiguenave F."/>
            <person name="Postlethwait J.H."/>
            <person name="Manak J.R."/>
            <person name="Thompson E.M."/>
            <person name="Jaillon O."/>
            <person name="Du Pasquier L."/>
            <person name="Boudinot P."/>
            <person name="Liberles D.A."/>
            <person name="Volff J.N."/>
            <person name="Philippe H."/>
            <person name="Lenhard B."/>
            <person name="Roest Crollius H."/>
            <person name="Wincker P."/>
            <person name="Chourrout D."/>
        </authorList>
    </citation>
    <scope>NUCLEOTIDE SEQUENCE [LARGE SCALE GENOMIC DNA]</scope>
</reference>